<evidence type="ECO:0000313" key="2">
    <source>
        <dbReference type="EMBL" id="KAG9280579.1"/>
    </source>
</evidence>
<sequence length="103" mass="11366">MSSRCLHAGSRQAAPWGALPKQEPRHHRPPRGDELSGATGPVPQRQASLCEHRGGATLRLTVSTQSHQPSCTVVVLSVQECSHQWRHSWLQKTSVSACLYYVN</sequence>
<dbReference type="Proteomes" id="UP000752171">
    <property type="component" value="Unassembled WGS sequence"/>
</dbReference>
<feature type="region of interest" description="Disordered" evidence="1">
    <location>
        <begin position="1"/>
        <end position="48"/>
    </location>
</feature>
<proteinExistence type="predicted"/>
<name>A0A8T2M8Z7_ASTMX</name>
<evidence type="ECO:0000256" key="1">
    <source>
        <dbReference type="SAM" id="MobiDB-lite"/>
    </source>
</evidence>
<protein>
    <submittedName>
        <fullName evidence="2">Uncharacterized protein</fullName>
    </submittedName>
</protein>
<accession>A0A8T2M8Z7</accession>
<gene>
    <name evidence="2" type="ORF">AMEX_G3308</name>
</gene>
<evidence type="ECO:0000313" key="3">
    <source>
        <dbReference type="Proteomes" id="UP000752171"/>
    </source>
</evidence>
<reference evidence="2 3" key="1">
    <citation type="submission" date="2021-07" db="EMBL/GenBank/DDBJ databases">
        <authorList>
            <person name="Imarazene B."/>
            <person name="Zahm M."/>
            <person name="Klopp C."/>
            <person name="Cabau C."/>
            <person name="Beille S."/>
            <person name="Jouanno E."/>
            <person name="Castinel A."/>
            <person name="Lluch J."/>
            <person name="Gil L."/>
            <person name="Kuchtly C."/>
            <person name="Lopez Roques C."/>
            <person name="Donnadieu C."/>
            <person name="Parrinello H."/>
            <person name="Journot L."/>
            <person name="Du K."/>
            <person name="Schartl M."/>
            <person name="Retaux S."/>
            <person name="Guiguen Y."/>
        </authorList>
    </citation>
    <scope>NUCLEOTIDE SEQUENCE [LARGE SCALE GENOMIC DNA]</scope>
    <source>
        <strain evidence="2">Pach_M1</strain>
        <tissue evidence="2">Testis</tissue>
    </source>
</reference>
<dbReference type="EMBL" id="JAICCE010000002">
    <property type="protein sequence ID" value="KAG9280579.1"/>
    <property type="molecule type" value="Genomic_DNA"/>
</dbReference>
<comment type="caution">
    <text evidence="2">The sequence shown here is derived from an EMBL/GenBank/DDBJ whole genome shotgun (WGS) entry which is preliminary data.</text>
</comment>
<organism evidence="2 3">
    <name type="scientific">Astyanax mexicanus</name>
    <name type="common">Blind cave fish</name>
    <name type="synonym">Astyanax fasciatus mexicanus</name>
    <dbReference type="NCBI Taxonomy" id="7994"/>
    <lineage>
        <taxon>Eukaryota</taxon>
        <taxon>Metazoa</taxon>
        <taxon>Chordata</taxon>
        <taxon>Craniata</taxon>
        <taxon>Vertebrata</taxon>
        <taxon>Euteleostomi</taxon>
        <taxon>Actinopterygii</taxon>
        <taxon>Neopterygii</taxon>
        <taxon>Teleostei</taxon>
        <taxon>Ostariophysi</taxon>
        <taxon>Characiformes</taxon>
        <taxon>Characoidei</taxon>
        <taxon>Acestrorhamphidae</taxon>
        <taxon>Acestrorhamphinae</taxon>
        <taxon>Astyanax</taxon>
    </lineage>
</organism>
<dbReference type="AlphaFoldDB" id="A0A8T2M8Z7"/>